<feature type="domain" description="AAA+ ATPase" evidence="2">
    <location>
        <begin position="487"/>
        <end position="614"/>
    </location>
</feature>
<keyword evidence="3" id="KW-0378">Hydrolase</keyword>
<dbReference type="EMBL" id="KE145369">
    <property type="protein sequence ID" value="EPE27444.1"/>
    <property type="molecule type" value="Genomic_DNA"/>
</dbReference>
<dbReference type="InterPro" id="IPR054289">
    <property type="entry name" value="DUF7025"/>
</dbReference>
<dbReference type="InterPro" id="IPR003593">
    <property type="entry name" value="AAA+_ATPase"/>
</dbReference>
<keyword evidence="4" id="KW-1185">Reference proteome</keyword>
<dbReference type="GeneID" id="19463290"/>
<dbReference type="AlphaFoldDB" id="S3CQQ2"/>
<evidence type="ECO:0000256" key="1">
    <source>
        <dbReference type="SAM" id="MobiDB-lite"/>
    </source>
</evidence>
<dbReference type="OMA" id="SDGNWTW"/>
<dbReference type="InterPro" id="IPR027417">
    <property type="entry name" value="P-loop_NTPase"/>
</dbReference>
<dbReference type="RefSeq" id="XP_008084803.1">
    <property type="nucleotide sequence ID" value="XM_008086612.1"/>
</dbReference>
<dbReference type="SUPFAM" id="SSF52540">
    <property type="entry name" value="P-loop containing nucleoside triphosphate hydrolases"/>
    <property type="match status" value="1"/>
</dbReference>
<dbReference type="GO" id="GO:0005524">
    <property type="term" value="F:ATP binding"/>
    <property type="evidence" value="ECO:0007669"/>
    <property type="project" value="InterPro"/>
</dbReference>
<dbReference type="GO" id="GO:0016887">
    <property type="term" value="F:ATP hydrolysis activity"/>
    <property type="evidence" value="ECO:0007669"/>
    <property type="project" value="InterPro"/>
</dbReference>
<protein>
    <submittedName>
        <fullName evidence="3">p-loop containing nucleoside triphosphate hydrolase</fullName>
    </submittedName>
</protein>
<evidence type="ECO:0000313" key="3">
    <source>
        <dbReference type="EMBL" id="EPE27444.1"/>
    </source>
</evidence>
<dbReference type="PANTHER" id="PTHR46411">
    <property type="entry name" value="FAMILY ATPASE, PUTATIVE-RELATED"/>
    <property type="match status" value="1"/>
</dbReference>
<evidence type="ECO:0000313" key="4">
    <source>
        <dbReference type="Proteomes" id="UP000016922"/>
    </source>
</evidence>
<evidence type="ECO:0000259" key="2">
    <source>
        <dbReference type="SMART" id="SM00382"/>
    </source>
</evidence>
<sequence>MSKNNAMGLLANQFGLKIVDDSNSSTSAETSTAGDDTPKTNSEPSISDEKPSQTIGTQEKDVGIPKDAPVGSIARIKSLYQGPEDSQGRAQWLDKYPEDVEEAAENEETDKYALIARKEKCFDGRKKFEISSIVVHSPDLKRVLGVVFKDYPGITCQLDRLEFHAPYEPFVHRWLDFTKAVKSERDPLTKQHLDLLQSLLREELKDVIKAVEDYVVHGVTTWKHLWAIFQPGAIVYSAQRGLPRALKFYSGTYTKDNCGESYQLRVEPIDWDGSRFGVGDDYISIYKYLGTRPIKDLSACPLSFHPEKEIIRTTLIKRGRKFEQLAGYHYKAYKGIALTWNSRNELIPITANGRIIIDAQSLRKFNPQFASGVNELDKDHFVLEDSSKDMPQQKIDSTVYETETSRPKVRLTDEGCLICKTTVPGYSLSLKKWLYFAVDNVCEIEWNDNAFEKLVLPDDTKDLLLGFVESQLESVNTFDDVISGKGKGIIMLLSGPPGVGKTLTAESVAETMHIPLYMMSAGDLGIRPNEVETSLRDILEMVSKWNAILLLDECDVFLEARTSNDLERNKLVSIFLRTLEYYEGILFLTTNRISNMDAAFQSRIHVSMAYPDLTTASRRQIWQNFLTLSKQKSEIEEKDLDMLAQVNLNGRQIKNVLKTSFLLASRKKSPLKREHVEVVLAIEGRRPDGGFDVVG</sequence>
<dbReference type="OrthoDB" id="10042665at2759"/>
<organism evidence="3 4">
    <name type="scientific">Glarea lozoyensis (strain ATCC 20868 / MF5171)</name>
    <dbReference type="NCBI Taxonomy" id="1116229"/>
    <lineage>
        <taxon>Eukaryota</taxon>
        <taxon>Fungi</taxon>
        <taxon>Dikarya</taxon>
        <taxon>Ascomycota</taxon>
        <taxon>Pezizomycotina</taxon>
        <taxon>Leotiomycetes</taxon>
        <taxon>Helotiales</taxon>
        <taxon>Helotiaceae</taxon>
        <taxon>Glarea</taxon>
    </lineage>
</organism>
<dbReference type="Pfam" id="PF22942">
    <property type="entry name" value="DUF7025"/>
    <property type="match status" value="1"/>
</dbReference>
<dbReference type="eggNOG" id="KOG0742">
    <property type="taxonomic scope" value="Eukaryota"/>
</dbReference>
<dbReference type="HOGENOM" id="CLU_004471_6_3_1"/>
<name>S3CQQ2_GLAL2</name>
<dbReference type="SMART" id="SM00382">
    <property type="entry name" value="AAA"/>
    <property type="match status" value="1"/>
</dbReference>
<gene>
    <name evidence="3" type="ORF">GLAREA_04235</name>
</gene>
<dbReference type="InterPro" id="IPR003959">
    <property type="entry name" value="ATPase_AAA_core"/>
</dbReference>
<accession>S3CQQ2</accession>
<dbReference type="PANTHER" id="PTHR46411:SF3">
    <property type="entry name" value="AAA+ ATPASE DOMAIN-CONTAINING PROTEIN"/>
    <property type="match status" value="1"/>
</dbReference>
<dbReference type="Gene3D" id="3.40.50.300">
    <property type="entry name" value="P-loop containing nucleotide triphosphate hydrolases"/>
    <property type="match status" value="1"/>
</dbReference>
<dbReference type="CDD" id="cd19481">
    <property type="entry name" value="RecA-like_protease"/>
    <property type="match status" value="1"/>
</dbReference>
<proteinExistence type="predicted"/>
<dbReference type="KEGG" id="glz:GLAREA_04235"/>
<feature type="region of interest" description="Disordered" evidence="1">
    <location>
        <begin position="21"/>
        <end position="69"/>
    </location>
</feature>
<feature type="compositionally biased region" description="Low complexity" evidence="1">
    <location>
        <begin position="21"/>
        <end position="35"/>
    </location>
</feature>
<reference evidence="3 4" key="1">
    <citation type="journal article" date="2013" name="BMC Genomics">
        <title>Genomics-driven discovery of the pneumocandin biosynthetic gene cluster in the fungus Glarea lozoyensis.</title>
        <authorList>
            <person name="Chen L."/>
            <person name="Yue Q."/>
            <person name="Zhang X."/>
            <person name="Xiang M."/>
            <person name="Wang C."/>
            <person name="Li S."/>
            <person name="Che Y."/>
            <person name="Ortiz-Lopez F.J."/>
            <person name="Bills G.F."/>
            <person name="Liu X."/>
            <person name="An Z."/>
        </authorList>
    </citation>
    <scope>NUCLEOTIDE SEQUENCE [LARGE SCALE GENOMIC DNA]</scope>
    <source>
        <strain evidence="4">ATCC 20868 / MF5171</strain>
    </source>
</reference>
<dbReference type="Pfam" id="PF00004">
    <property type="entry name" value="AAA"/>
    <property type="match status" value="1"/>
</dbReference>
<dbReference type="Proteomes" id="UP000016922">
    <property type="component" value="Unassembled WGS sequence"/>
</dbReference>